<keyword evidence="2" id="KW-0813">Transport</keyword>
<evidence type="ECO:0000256" key="4">
    <source>
        <dbReference type="ARBA" id="ARBA00022692"/>
    </source>
</evidence>
<gene>
    <name evidence="9" type="ORF">DW352_06485</name>
</gene>
<dbReference type="PANTHER" id="PTHR23517:SF3">
    <property type="entry name" value="INTEGRAL MEMBRANE TRANSPORT PROTEIN"/>
    <property type="match status" value="1"/>
</dbReference>
<dbReference type="InterPro" id="IPR050171">
    <property type="entry name" value="MFS_Transporters"/>
</dbReference>
<feature type="transmembrane region" description="Helical" evidence="7">
    <location>
        <begin position="109"/>
        <end position="131"/>
    </location>
</feature>
<evidence type="ECO:0000256" key="7">
    <source>
        <dbReference type="SAM" id="Phobius"/>
    </source>
</evidence>
<sequence>MSSLHIGSESRPPRSRATLAFAAAGLTTVFAASSAPTPLYRLYQDHWSMAPVMLTVIFALYALGMLVALLTVGSLSDHIGRKRVILGSLILNLASLALFMVATSPHWLIGARLLQGFATGIAVTALGAQLLDVERQRGPMINAIAPLTGMALGALGSGILVAYAPAPFELVYGLLALVYAVQVVVVMAWIPETVAPRPGAWASLRPQIVVPARARTMLLTITPANIAIWALGGFYLSLMPSLIRTATGLTSPMIGGVVVAALTLSGGIAILALRLRHSRQILMIGTTVLSLGVAVTLWGVHRHSIPWMLAGTLIAGFGWGGGFFGSMRAVMPLAEAHERGALLAALYVESYLAFSLPAIAVGFAAPLLGLEAASYIYGGAVIVLSLISLAAAMAAHRHERLCTA</sequence>
<accession>A0A345ZTE8</accession>
<dbReference type="GO" id="GO:0022857">
    <property type="term" value="F:transmembrane transporter activity"/>
    <property type="evidence" value="ECO:0007669"/>
    <property type="project" value="InterPro"/>
</dbReference>
<feature type="transmembrane region" description="Helical" evidence="7">
    <location>
        <begin position="307"/>
        <end position="330"/>
    </location>
</feature>
<evidence type="ECO:0000256" key="6">
    <source>
        <dbReference type="ARBA" id="ARBA00023136"/>
    </source>
</evidence>
<evidence type="ECO:0000256" key="1">
    <source>
        <dbReference type="ARBA" id="ARBA00004651"/>
    </source>
</evidence>
<name>A0A345ZTE8_9HYPH</name>
<keyword evidence="4 7" id="KW-0812">Transmembrane</keyword>
<comment type="subcellular location">
    <subcellularLocation>
        <location evidence="1">Cell membrane</location>
        <topology evidence="1">Multi-pass membrane protein</topology>
    </subcellularLocation>
</comment>
<feature type="domain" description="Major facilitator superfamily (MFS) profile" evidence="8">
    <location>
        <begin position="17"/>
        <end position="404"/>
    </location>
</feature>
<feature type="transmembrane region" description="Helical" evidence="7">
    <location>
        <begin position="143"/>
        <end position="164"/>
    </location>
</feature>
<keyword evidence="10" id="KW-1185">Reference proteome</keyword>
<keyword evidence="5 7" id="KW-1133">Transmembrane helix</keyword>
<feature type="transmembrane region" description="Helical" evidence="7">
    <location>
        <begin position="253"/>
        <end position="273"/>
    </location>
</feature>
<feature type="transmembrane region" description="Helical" evidence="7">
    <location>
        <begin position="216"/>
        <end position="238"/>
    </location>
</feature>
<dbReference type="Pfam" id="PF07690">
    <property type="entry name" value="MFS_1"/>
    <property type="match status" value="1"/>
</dbReference>
<feature type="transmembrane region" description="Helical" evidence="7">
    <location>
        <begin position="342"/>
        <end position="368"/>
    </location>
</feature>
<dbReference type="RefSeq" id="WP_115689620.1">
    <property type="nucleotide sequence ID" value="NZ_CP031417.1"/>
</dbReference>
<feature type="transmembrane region" description="Helical" evidence="7">
    <location>
        <begin position="84"/>
        <end position="103"/>
    </location>
</feature>
<keyword evidence="6 7" id="KW-0472">Membrane</keyword>
<evidence type="ECO:0000256" key="2">
    <source>
        <dbReference type="ARBA" id="ARBA00022448"/>
    </source>
</evidence>
<evidence type="ECO:0000313" key="9">
    <source>
        <dbReference type="EMBL" id="AXK80195.1"/>
    </source>
</evidence>
<feature type="transmembrane region" description="Helical" evidence="7">
    <location>
        <begin position="374"/>
        <end position="395"/>
    </location>
</feature>
<evidence type="ECO:0000259" key="8">
    <source>
        <dbReference type="PROSITE" id="PS50850"/>
    </source>
</evidence>
<dbReference type="EMBL" id="CP031417">
    <property type="protein sequence ID" value="AXK80195.1"/>
    <property type="molecule type" value="Genomic_DNA"/>
</dbReference>
<dbReference type="KEGG" id="ptaw:DW352_06485"/>
<dbReference type="OrthoDB" id="7283458at2"/>
<dbReference type="PROSITE" id="PS50850">
    <property type="entry name" value="MFS"/>
    <property type="match status" value="1"/>
</dbReference>
<feature type="transmembrane region" description="Helical" evidence="7">
    <location>
        <begin position="47"/>
        <end position="72"/>
    </location>
</feature>
<evidence type="ECO:0000256" key="5">
    <source>
        <dbReference type="ARBA" id="ARBA00022989"/>
    </source>
</evidence>
<dbReference type="InterPro" id="IPR036259">
    <property type="entry name" value="MFS_trans_sf"/>
</dbReference>
<dbReference type="PANTHER" id="PTHR23517">
    <property type="entry name" value="RESISTANCE PROTEIN MDTM, PUTATIVE-RELATED-RELATED"/>
    <property type="match status" value="1"/>
</dbReference>
<proteinExistence type="predicted"/>
<feature type="transmembrane region" description="Helical" evidence="7">
    <location>
        <begin position="170"/>
        <end position="195"/>
    </location>
</feature>
<dbReference type="GO" id="GO:0005886">
    <property type="term" value="C:plasma membrane"/>
    <property type="evidence" value="ECO:0007669"/>
    <property type="project" value="UniProtKB-SubCell"/>
</dbReference>
<protein>
    <submittedName>
        <fullName evidence="9">MFS transporter</fullName>
    </submittedName>
</protein>
<evidence type="ECO:0000313" key="10">
    <source>
        <dbReference type="Proteomes" id="UP000254889"/>
    </source>
</evidence>
<dbReference type="InterPro" id="IPR011701">
    <property type="entry name" value="MFS"/>
</dbReference>
<dbReference type="SUPFAM" id="SSF103473">
    <property type="entry name" value="MFS general substrate transporter"/>
    <property type="match status" value="1"/>
</dbReference>
<keyword evidence="3" id="KW-1003">Cell membrane</keyword>
<dbReference type="InterPro" id="IPR020846">
    <property type="entry name" value="MFS_dom"/>
</dbReference>
<reference evidence="9 10" key="1">
    <citation type="submission" date="2018-07" db="EMBL/GenBank/DDBJ databases">
        <authorList>
            <person name="Quirk P.G."/>
            <person name="Krulwich T.A."/>
        </authorList>
    </citation>
    <scope>NUCLEOTIDE SEQUENCE [LARGE SCALE GENOMIC DNA]</scope>
    <source>
        <strain evidence="9 10">CC-BB4</strain>
    </source>
</reference>
<feature type="transmembrane region" description="Helical" evidence="7">
    <location>
        <begin position="280"/>
        <end position="301"/>
    </location>
</feature>
<evidence type="ECO:0000256" key="3">
    <source>
        <dbReference type="ARBA" id="ARBA00022475"/>
    </source>
</evidence>
<organism evidence="9 10">
    <name type="scientific">Pseudolabrys taiwanensis</name>
    <dbReference type="NCBI Taxonomy" id="331696"/>
    <lineage>
        <taxon>Bacteria</taxon>
        <taxon>Pseudomonadati</taxon>
        <taxon>Pseudomonadota</taxon>
        <taxon>Alphaproteobacteria</taxon>
        <taxon>Hyphomicrobiales</taxon>
        <taxon>Xanthobacteraceae</taxon>
        <taxon>Pseudolabrys</taxon>
    </lineage>
</organism>
<dbReference type="AlphaFoldDB" id="A0A345ZTE8"/>
<dbReference type="Proteomes" id="UP000254889">
    <property type="component" value="Chromosome"/>
</dbReference>
<dbReference type="Gene3D" id="1.20.1250.20">
    <property type="entry name" value="MFS general substrate transporter like domains"/>
    <property type="match status" value="1"/>
</dbReference>